<accession>A0ABQ4R2H6</accession>
<dbReference type="EMBL" id="BPQH01000015">
    <property type="protein sequence ID" value="GJD51753.1"/>
    <property type="molecule type" value="Genomic_DNA"/>
</dbReference>
<name>A0ABQ4R2H6_9HYPH</name>
<proteinExistence type="predicted"/>
<evidence type="ECO:0000259" key="1">
    <source>
        <dbReference type="Pfam" id="PF09994"/>
    </source>
</evidence>
<dbReference type="RefSeq" id="WP_128566314.1">
    <property type="nucleotide sequence ID" value="NZ_BPQH01000015.1"/>
</dbReference>
<dbReference type="PANTHER" id="PTHR33840:SF1">
    <property type="entry name" value="TLE1 PHOSPHOLIPASE DOMAIN-CONTAINING PROTEIN"/>
    <property type="match status" value="1"/>
</dbReference>
<dbReference type="Proteomes" id="UP001055167">
    <property type="component" value="Unassembled WGS sequence"/>
</dbReference>
<gene>
    <name evidence="2" type="ORF">OPKNFCMD_4511</name>
</gene>
<reference evidence="2" key="2">
    <citation type="submission" date="2021-08" db="EMBL/GenBank/DDBJ databases">
        <authorList>
            <person name="Tani A."/>
            <person name="Ola A."/>
            <person name="Ogura Y."/>
            <person name="Katsura K."/>
            <person name="Hayashi T."/>
        </authorList>
    </citation>
    <scope>NUCLEOTIDE SEQUENCE</scope>
    <source>
        <strain evidence="2">KCTC 52305</strain>
    </source>
</reference>
<feature type="domain" description="T6SS Phospholipase effector Tle1-like catalytic" evidence="1">
    <location>
        <begin position="2"/>
        <end position="260"/>
    </location>
</feature>
<evidence type="ECO:0000313" key="3">
    <source>
        <dbReference type="Proteomes" id="UP001055167"/>
    </source>
</evidence>
<dbReference type="PANTHER" id="PTHR33840">
    <property type="match status" value="1"/>
</dbReference>
<dbReference type="InterPro" id="IPR018712">
    <property type="entry name" value="Tle1-like_cat"/>
</dbReference>
<protein>
    <recommendedName>
        <fullName evidence="1">T6SS Phospholipase effector Tle1-like catalytic domain-containing protein</fullName>
    </recommendedName>
</protein>
<dbReference type="Pfam" id="PF09994">
    <property type="entry name" value="T6SS_Tle1-like_cat"/>
    <property type="match status" value="1"/>
</dbReference>
<comment type="caution">
    <text evidence="2">The sequence shown here is derived from an EMBL/GenBank/DDBJ whole genome shotgun (WGS) entry which is preliminary data.</text>
</comment>
<reference evidence="2" key="1">
    <citation type="journal article" date="2021" name="Front. Microbiol.">
        <title>Comprehensive Comparative Genomics and Phenotyping of Methylobacterium Species.</title>
        <authorList>
            <person name="Alessa O."/>
            <person name="Ogura Y."/>
            <person name="Fujitani Y."/>
            <person name="Takami H."/>
            <person name="Hayashi T."/>
            <person name="Sahin N."/>
            <person name="Tani A."/>
        </authorList>
    </citation>
    <scope>NUCLEOTIDE SEQUENCE</scope>
    <source>
        <strain evidence="2">KCTC 52305</strain>
    </source>
</reference>
<evidence type="ECO:0000313" key="2">
    <source>
        <dbReference type="EMBL" id="GJD51753.1"/>
    </source>
</evidence>
<organism evidence="2 3">
    <name type="scientific">Methylobacterium crusticola</name>
    <dbReference type="NCBI Taxonomy" id="1697972"/>
    <lineage>
        <taxon>Bacteria</taxon>
        <taxon>Pseudomonadati</taxon>
        <taxon>Pseudomonadota</taxon>
        <taxon>Alphaproteobacteria</taxon>
        <taxon>Hyphomicrobiales</taxon>
        <taxon>Methylobacteriaceae</taxon>
        <taxon>Methylobacterium</taxon>
    </lineage>
</organism>
<keyword evidence="3" id="KW-1185">Reference proteome</keyword>
<sequence>MRHIVVTIDGTSNSAAHGFKAYQTNAFRVNQALTLEDPTTSNDILLLYFSGPGSRDVPDKLKNQIFGTEIKDILRDAYVQLCMNYADPAVDKIYIFGYSRGAIIAKALTGMINRSGLLGRQHLKFLEHAYQYYMTHDRSHETFFRDKTRSVKIAFVGLFDPVLGPKNNYTKIGIPELVPDNVEHAVELLAINERRKAFKPHIWRLPDDTSTVWDKSITRNENRSSIGRLEQIWLPSCHGDIADYTCSSILTDIALLTMLERLVGRTDVHFNKSYVEGIYYKILSEEGRVKFTENSLWPRKERVIPRLATSFTHPLHDLCNEHKIYIDDYVGTYRRSKRHKKTLDALSEYNFDLKKILPDVNGDPRERVLDSVRTMISQTR</sequence>